<dbReference type="PRINTS" id="PR00344">
    <property type="entry name" value="BCTRLSENSOR"/>
</dbReference>
<dbReference type="RefSeq" id="WP_187426746.1">
    <property type="nucleotide sequence ID" value="NZ_VNIB01000009.1"/>
</dbReference>
<dbReference type="Pfam" id="PF02518">
    <property type="entry name" value="HATPase_c"/>
    <property type="match status" value="1"/>
</dbReference>
<dbReference type="SUPFAM" id="SSF47384">
    <property type="entry name" value="Homodimeric domain of signal transducing histidine kinase"/>
    <property type="match status" value="1"/>
</dbReference>
<feature type="coiled-coil region" evidence="9">
    <location>
        <begin position="159"/>
        <end position="204"/>
    </location>
</feature>
<dbReference type="SMART" id="SM00388">
    <property type="entry name" value="HisKA"/>
    <property type="match status" value="1"/>
</dbReference>
<dbReference type="InterPro" id="IPR003594">
    <property type="entry name" value="HATPase_dom"/>
</dbReference>
<dbReference type="InterPro" id="IPR004358">
    <property type="entry name" value="Sig_transdc_His_kin-like_C"/>
</dbReference>
<dbReference type="AlphaFoldDB" id="A0A5D3WIJ2"/>
<feature type="transmembrane region" description="Helical" evidence="10">
    <location>
        <begin position="67"/>
        <end position="85"/>
    </location>
</feature>
<organism evidence="12 13">
    <name type="scientific">Geothermobacter ehrlichii</name>
    <dbReference type="NCBI Taxonomy" id="213224"/>
    <lineage>
        <taxon>Bacteria</taxon>
        <taxon>Pseudomonadati</taxon>
        <taxon>Thermodesulfobacteriota</taxon>
        <taxon>Desulfuromonadia</taxon>
        <taxon>Desulfuromonadales</taxon>
        <taxon>Geothermobacteraceae</taxon>
        <taxon>Geothermobacter</taxon>
    </lineage>
</organism>
<name>A0A5D3WIJ2_9BACT</name>
<sequence length="431" mass="47822">MTAFNHTKTIVWGQIGMLGLLLLLLLCFSSGLDPFWVSLSFVLLVAYHLASTILLGSRPYRSPLQAWIHLGCYLLLCSFLLWATTRPDEESLFWFVSLLPIVMAASRLSLAGTTLVATVAGLAYFLLLPEGFIIASDFWVEFPEFVLICVTYLFVGLLVQTLSSEARNQLQRQQDLNRELSIQKNELSRTLAQLSTAEQQLRRRDRLAALGEMAAGIAHEIRNPLGIITSTAQLLQNRKQIGHNTEELLNIIREESTRLNKLINDFLAFGRDTHPNLQPCDLKELVARTADGFQQVTEQAGVTLRLNTPNTVTARADGDMLRQVLLNLLLNAVQACSPGQEITISLDQTPAKALLQVADTGHGIDPKLHDKIFNPFFTTRDKGTGLGLANAHKLIEAQGGELHFSSTPNRGSVFTISLPLEEHDDEPHPDR</sequence>
<dbReference type="Gene3D" id="1.10.287.130">
    <property type="match status" value="1"/>
</dbReference>
<evidence type="ECO:0000256" key="4">
    <source>
        <dbReference type="ARBA" id="ARBA00022679"/>
    </source>
</evidence>
<evidence type="ECO:0000313" key="13">
    <source>
        <dbReference type="Proteomes" id="UP000324159"/>
    </source>
</evidence>
<gene>
    <name evidence="12" type="ORF">EDC39_109100</name>
</gene>
<dbReference type="PROSITE" id="PS50109">
    <property type="entry name" value="HIS_KIN"/>
    <property type="match status" value="1"/>
</dbReference>
<dbReference type="SUPFAM" id="SSF55874">
    <property type="entry name" value="ATPase domain of HSP90 chaperone/DNA topoisomerase II/histidine kinase"/>
    <property type="match status" value="1"/>
</dbReference>
<keyword evidence="8" id="KW-0902">Two-component regulatory system</keyword>
<dbReference type="EC" id="2.7.13.3" evidence="2"/>
<dbReference type="InterPro" id="IPR036097">
    <property type="entry name" value="HisK_dim/P_sf"/>
</dbReference>
<keyword evidence="5" id="KW-0547">Nucleotide-binding</keyword>
<feature type="transmembrane region" description="Helical" evidence="10">
    <location>
        <begin position="37"/>
        <end position="55"/>
    </location>
</feature>
<comment type="caution">
    <text evidence="12">The sequence shown here is derived from an EMBL/GenBank/DDBJ whole genome shotgun (WGS) entry which is preliminary data.</text>
</comment>
<keyword evidence="10" id="KW-1133">Transmembrane helix</keyword>
<evidence type="ECO:0000313" key="12">
    <source>
        <dbReference type="EMBL" id="TYO97697.1"/>
    </source>
</evidence>
<evidence type="ECO:0000256" key="10">
    <source>
        <dbReference type="SAM" id="Phobius"/>
    </source>
</evidence>
<proteinExistence type="predicted"/>
<evidence type="ECO:0000259" key="11">
    <source>
        <dbReference type="PROSITE" id="PS50109"/>
    </source>
</evidence>
<keyword evidence="6 12" id="KW-0418">Kinase</keyword>
<accession>A0A5D3WIJ2</accession>
<dbReference type="InterPro" id="IPR036890">
    <property type="entry name" value="HATPase_C_sf"/>
</dbReference>
<evidence type="ECO:0000256" key="9">
    <source>
        <dbReference type="SAM" id="Coils"/>
    </source>
</evidence>
<evidence type="ECO:0000256" key="3">
    <source>
        <dbReference type="ARBA" id="ARBA00022553"/>
    </source>
</evidence>
<feature type="transmembrane region" description="Helical" evidence="10">
    <location>
        <begin position="145"/>
        <end position="163"/>
    </location>
</feature>
<evidence type="ECO:0000256" key="1">
    <source>
        <dbReference type="ARBA" id="ARBA00000085"/>
    </source>
</evidence>
<dbReference type="InterPro" id="IPR005467">
    <property type="entry name" value="His_kinase_dom"/>
</dbReference>
<dbReference type="GO" id="GO:0005524">
    <property type="term" value="F:ATP binding"/>
    <property type="evidence" value="ECO:0007669"/>
    <property type="project" value="UniProtKB-KW"/>
</dbReference>
<evidence type="ECO:0000256" key="7">
    <source>
        <dbReference type="ARBA" id="ARBA00022840"/>
    </source>
</evidence>
<feature type="domain" description="Histidine kinase" evidence="11">
    <location>
        <begin position="216"/>
        <end position="422"/>
    </location>
</feature>
<dbReference type="InterPro" id="IPR003661">
    <property type="entry name" value="HisK_dim/P_dom"/>
</dbReference>
<keyword evidence="3" id="KW-0597">Phosphoprotein</keyword>
<dbReference type="EMBL" id="VNIB01000009">
    <property type="protein sequence ID" value="TYO97697.1"/>
    <property type="molecule type" value="Genomic_DNA"/>
</dbReference>
<dbReference type="GO" id="GO:0000155">
    <property type="term" value="F:phosphorelay sensor kinase activity"/>
    <property type="evidence" value="ECO:0007669"/>
    <property type="project" value="InterPro"/>
</dbReference>
<comment type="catalytic activity">
    <reaction evidence="1">
        <text>ATP + protein L-histidine = ADP + protein N-phospho-L-histidine.</text>
        <dbReference type="EC" id="2.7.13.3"/>
    </reaction>
</comment>
<keyword evidence="10" id="KW-0812">Transmembrane</keyword>
<dbReference type="SMART" id="SM00387">
    <property type="entry name" value="HATPase_c"/>
    <property type="match status" value="1"/>
</dbReference>
<dbReference type="Gene3D" id="3.30.565.10">
    <property type="entry name" value="Histidine kinase-like ATPase, C-terminal domain"/>
    <property type="match status" value="1"/>
</dbReference>
<evidence type="ECO:0000256" key="6">
    <source>
        <dbReference type="ARBA" id="ARBA00022777"/>
    </source>
</evidence>
<keyword evidence="4" id="KW-0808">Transferase</keyword>
<dbReference type="PANTHER" id="PTHR43065">
    <property type="entry name" value="SENSOR HISTIDINE KINASE"/>
    <property type="match status" value="1"/>
</dbReference>
<keyword evidence="7" id="KW-0067">ATP-binding</keyword>
<feature type="transmembrane region" description="Helical" evidence="10">
    <location>
        <begin position="91"/>
        <end position="108"/>
    </location>
</feature>
<keyword evidence="13" id="KW-1185">Reference proteome</keyword>
<dbReference type="PANTHER" id="PTHR43065:SF10">
    <property type="entry name" value="PEROXIDE STRESS-ACTIVATED HISTIDINE KINASE MAK3"/>
    <property type="match status" value="1"/>
</dbReference>
<evidence type="ECO:0000256" key="2">
    <source>
        <dbReference type="ARBA" id="ARBA00012438"/>
    </source>
</evidence>
<evidence type="ECO:0000256" key="8">
    <source>
        <dbReference type="ARBA" id="ARBA00023012"/>
    </source>
</evidence>
<dbReference type="Proteomes" id="UP000324159">
    <property type="component" value="Unassembled WGS sequence"/>
</dbReference>
<feature type="transmembrane region" description="Helical" evidence="10">
    <location>
        <begin position="115"/>
        <end position="139"/>
    </location>
</feature>
<feature type="transmembrane region" description="Helical" evidence="10">
    <location>
        <begin position="12"/>
        <end position="31"/>
    </location>
</feature>
<keyword evidence="10" id="KW-0472">Membrane</keyword>
<keyword evidence="9" id="KW-0175">Coiled coil</keyword>
<evidence type="ECO:0000256" key="5">
    <source>
        <dbReference type="ARBA" id="ARBA00022741"/>
    </source>
</evidence>
<protein>
    <recommendedName>
        <fullName evidence="2">histidine kinase</fullName>
        <ecNumber evidence="2">2.7.13.3</ecNumber>
    </recommendedName>
</protein>
<dbReference type="Pfam" id="PF00512">
    <property type="entry name" value="HisKA"/>
    <property type="match status" value="1"/>
</dbReference>
<reference evidence="12 13" key="1">
    <citation type="submission" date="2019-07" db="EMBL/GenBank/DDBJ databases">
        <title>Genomic Encyclopedia of Type Strains, Phase IV (KMG-IV): sequencing the most valuable type-strain genomes for metagenomic binning, comparative biology and taxonomic classification.</title>
        <authorList>
            <person name="Goeker M."/>
        </authorList>
    </citation>
    <scope>NUCLEOTIDE SEQUENCE [LARGE SCALE GENOMIC DNA]</scope>
    <source>
        <strain evidence="12 13">SS015</strain>
    </source>
</reference>
<dbReference type="CDD" id="cd00082">
    <property type="entry name" value="HisKA"/>
    <property type="match status" value="1"/>
</dbReference>